<dbReference type="SUPFAM" id="SSF48403">
    <property type="entry name" value="Ankyrin repeat"/>
    <property type="match status" value="2"/>
</dbReference>
<dbReference type="PANTHER" id="PTHR24178">
    <property type="entry name" value="MOLTING PROTEIN MLT-4"/>
    <property type="match status" value="1"/>
</dbReference>
<keyword evidence="5" id="KW-0732">Signal</keyword>
<evidence type="ECO:0000256" key="5">
    <source>
        <dbReference type="SAM" id="SignalP"/>
    </source>
</evidence>
<dbReference type="PROSITE" id="PS50088">
    <property type="entry name" value="ANK_REPEAT"/>
    <property type="match status" value="5"/>
</dbReference>
<feature type="repeat" description="ANK" evidence="3">
    <location>
        <begin position="248"/>
        <end position="272"/>
    </location>
</feature>
<evidence type="ECO:0000256" key="1">
    <source>
        <dbReference type="ARBA" id="ARBA00022737"/>
    </source>
</evidence>
<feature type="compositionally biased region" description="Polar residues" evidence="4">
    <location>
        <begin position="722"/>
        <end position="731"/>
    </location>
</feature>
<feature type="region of interest" description="Disordered" evidence="4">
    <location>
        <begin position="701"/>
        <end position="738"/>
    </location>
</feature>
<dbReference type="Pfam" id="PF00023">
    <property type="entry name" value="Ank"/>
    <property type="match status" value="2"/>
</dbReference>
<dbReference type="AlphaFoldDB" id="A0A7S3P0E3"/>
<protein>
    <submittedName>
        <fullName evidence="6">Uncharacterized protein</fullName>
    </submittedName>
</protein>
<dbReference type="InterPro" id="IPR036770">
    <property type="entry name" value="Ankyrin_rpt-contain_sf"/>
</dbReference>
<sequence>MAMAWLGAVALGALATQNFFSEKRQKENQEELWSIAKFGGSRERVLRIVTEKNVCINVKNKEGDTPLLLAIRRGHREVAELLVASNKSDVNLDCHKQTPLHLACQKGYMNLVRLLIYHGADVNAITNPRRETPLYLACTSLHADVVLCLLESHANANTNHMDVYGWDPGYVSSYTRTLLHTVLERSQDERSLKIVKLLVCLGRADLYATDDKGNTPFHKACQVSLEAVEWLYQQYPPQKAITHSRNQAGATPLHMSVQSEKIEIAKFLVQVGKADIQATDKSGETVLHYWASGCSTSSENFIKWIIHEAKVNANVRNNEGNTPLHSAVLSRIAGKVRRLTQQTSLDVNMKNNAGETPLIAAVRNSREESYAGWEEDYHVVLALVENDRVDVNCRDKDKKTALHHATKRKDLVELLLQSRNINVKSRDKYGDTPLHKATYAQMVEAVRFLAHEPKTDLNLQNYSGDTPLHVACRRKNLSLIETLVQTGKVSKSQQLSNKAGDLPIHILCRFRPHQPRIGRRRSRRVESCDDLLNLLQTLMAGVPINVNRSDSHGDTPVHMVCRSGRLDMLKCLAENARPRIDVNAVIDENKNTPLHLACRAGDLDTLTSLIRFGKPYTNALNSVRNTPLHEACAMGRQVIAQCLLRHGNTKPDIPNKDGDMPLMIACQRTSEASLDFVFWLIREGGGLQEIIASRRPLNLPPSSCVADEKDGNHRQKKRNEQRNTMARTATRNFRKKRK</sequence>
<gene>
    <name evidence="6" type="ORF">ACOF00016_LOCUS1641</name>
</gene>
<feature type="signal peptide" evidence="5">
    <location>
        <begin position="1"/>
        <end position="15"/>
    </location>
</feature>
<keyword evidence="1" id="KW-0677">Repeat</keyword>
<evidence type="ECO:0000256" key="2">
    <source>
        <dbReference type="ARBA" id="ARBA00023043"/>
    </source>
</evidence>
<evidence type="ECO:0000256" key="4">
    <source>
        <dbReference type="SAM" id="MobiDB-lite"/>
    </source>
</evidence>
<accession>A0A7S3P0E3</accession>
<evidence type="ECO:0000313" key="6">
    <source>
        <dbReference type="EMBL" id="CAE0403441.1"/>
    </source>
</evidence>
<reference evidence="6" key="1">
    <citation type="submission" date="2021-01" db="EMBL/GenBank/DDBJ databases">
        <authorList>
            <person name="Corre E."/>
            <person name="Pelletier E."/>
            <person name="Niang G."/>
            <person name="Scheremetjew M."/>
            <person name="Finn R."/>
            <person name="Kale V."/>
            <person name="Holt S."/>
            <person name="Cochrane G."/>
            <person name="Meng A."/>
            <person name="Brown T."/>
            <person name="Cohen L."/>
        </authorList>
    </citation>
    <scope>NUCLEOTIDE SEQUENCE</scope>
    <source>
        <strain evidence="6">CCMP127</strain>
    </source>
</reference>
<dbReference type="PROSITE" id="PS50297">
    <property type="entry name" value="ANK_REP_REGION"/>
    <property type="match status" value="5"/>
</dbReference>
<dbReference type="PANTHER" id="PTHR24178:SF41">
    <property type="entry name" value="ANKYRIN-2 ISOFORM X1"/>
    <property type="match status" value="1"/>
</dbReference>
<name>A0A7S3P0E3_9STRA</name>
<feature type="repeat" description="ANK" evidence="3">
    <location>
        <begin position="95"/>
        <end position="127"/>
    </location>
</feature>
<keyword evidence="2 3" id="KW-0040">ANK repeat</keyword>
<feature type="chain" id="PRO_5030957387" evidence="5">
    <location>
        <begin position="16"/>
        <end position="738"/>
    </location>
</feature>
<evidence type="ECO:0000256" key="3">
    <source>
        <dbReference type="PROSITE-ProRule" id="PRU00023"/>
    </source>
</evidence>
<feature type="repeat" description="ANK" evidence="3">
    <location>
        <begin position="62"/>
        <end position="83"/>
    </location>
</feature>
<dbReference type="EMBL" id="HBIM01001876">
    <property type="protein sequence ID" value="CAE0403441.1"/>
    <property type="molecule type" value="Transcribed_RNA"/>
</dbReference>
<organism evidence="6">
    <name type="scientific">Amphora coffeiformis</name>
    <dbReference type="NCBI Taxonomy" id="265554"/>
    <lineage>
        <taxon>Eukaryota</taxon>
        <taxon>Sar</taxon>
        <taxon>Stramenopiles</taxon>
        <taxon>Ochrophyta</taxon>
        <taxon>Bacillariophyta</taxon>
        <taxon>Bacillariophyceae</taxon>
        <taxon>Bacillariophycidae</taxon>
        <taxon>Thalassiophysales</taxon>
        <taxon>Catenulaceae</taxon>
        <taxon>Amphora</taxon>
    </lineage>
</organism>
<dbReference type="SMART" id="SM00248">
    <property type="entry name" value="ANK"/>
    <property type="match status" value="16"/>
</dbReference>
<dbReference type="PRINTS" id="PR01415">
    <property type="entry name" value="ANKYRIN"/>
</dbReference>
<dbReference type="Pfam" id="PF12796">
    <property type="entry name" value="Ank_2"/>
    <property type="match status" value="4"/>
</dbReference>
<feature type="compositionally biased region" description="Basic and acidic residues" evidence="4">
    <location>
        <begin position="706"/>
        <end position="721"/>
    </location>
</feature>
<proteinExistence type="predicted"/>
<dbReference type="InterPro" id="IPR002110">
    <property type="entry name" value="Ankyrin_rpt"/>
</dbReference>
<dbReference type="Gene3D" id="1.25.40.20">
    <property type="entry name" value="Ankyrin repeat-containing domain"/>
    <property type="match status" value="4"/>
</dbReference>
<feature type="repeat" description="ANK" evidence="3">
    <location>
        <begin position="463"/>
        <end position="487"/>
    </location>
</feature>
<feature type="repeat" description="ANK" evidence="3">
    <location>
        <begin position="589"/>
        <end position="613"/>
    </location>
</feature>